<name>A0AAD7ZAJ0_DIPPU</name>
<dbReference type="SUPFAM" id="SSF52833">
    <property type="entry name" value="Thioredoxin-like"/>
    <property type="match status" value="1"/>
</dbReference>
<reference evidence="1" key="1">
    <citation type="journal article" date="2023" name="IScience">
        <title>Live-bearing cockroach genome reveals convergent evolutionary mechanisms linked to viviparity in insects and beyond.</title>
        <authorList>
            <person name="Fouks B."/>
            <person name="Harrison M.C."/>
            <person name="Mikhailova A.A."/>
            <person name="Marchal E."/>
            <person name="English S."/>
            <person name="Carruthers M."/>
            <person name="Jennings E.C."/>
            <person name="Chiamaka E.L."/>
            <person name="Frigard R.A."/>
            <person name="Pippel M."/>
            <person name="Attardo G.M."/>
            <person name="Benoit J.B."/>
            <person name="Bornberg-Bauer E."/>
            <person name="Tobe S.S."/>
        </authorList>
    </citation>
    <scope>NUCLEOTIDE SEQUENCE</scope>
    <source>
        <strain evidence="1">Stay&amp;Tobe</strain>
    </source>
</reference>
<dbReference type="PANTHER" id="PTHR43503">
    <property type="entry name" value="MCG48959-RELATED"/>
    <property type="match status" value="1"/>
</dbReference>
<evidence type="ECO:0000313" key="1">
    <source>
        <dbReference type="EMBL" id="KAJ9576963.1"/>
    </source>
</evidence>
<sequence length="97" mass="11253">DIRSVYNNIPEDFPYPIIADEARDLAVRLDMLDEEMMWDPNAANTIRALYVIGPDRKVKLSMFYPNSTGRNVQEILRVVDSLQLTDRLRVVTPVDWT</sequence>
<accession>A0AAD7ZAJ0</accession>
<proteinExistence type="predicted"/>
<protein>
    <recommendedName>
        <fullName evidence="3">Peroxiredoxin</fullName>
    </recommendedName>
</protein>
<dbReference type="Gene3D" id="3.30.1020.10">
    <property type="entry name" value="Antioxidant, Horf6, Chain A, domain2"/>
    <property type="match status" value="1"/>
</dbReference>
<comment type="caution">
    <text evidence="1">The sequence shown here is derived from an EMBL/GenBank/DDBJ whole genome shotgun (WGS) entry which is preliminary data.</text>
</comment>
<feature type="non-terminal residue" evidence="1">
    <location>
        <position position="97"/>
    </location>
</feature>
<gene>
    <name evidence="1" type="ORF">L9F63_006489</name>
</gene>
<dbReference type="InterPro" id="IPR036249">
    <property type="entry name" value="Thioredoxin-like_sf"/>
</dbReference>
<reference evidence="1" key="2">
    <citation type="submission" date="2023-05" db="EMBL/GenBank/DDBJ databases">
        <authorList>
            <person name="Fouks B."/>
        </authorList>
    </citation>
    <scope>NUCLEOTIDE SEQUENCE</scope>
    <source>
        <strain evidence="1">Stay&amp;Tobe</strain>
        <tissue evidence="1">Testes</tissue>
    </source>
</reference>
<keyword evidence="2" id="KW-1185">Reference proteome</keyword>
<dbReference type="AlphaFoldDB" id="A0AAD7ZAJ0"/>
<dbReference type="Proteomes" id="UP001233999">
    <property type="component" value="Unassembled WGS sequence"/>
</dbReference>
<organism evidence="1 2">
    <name type="scientific">Diploptera punctata</name>
    <name type="common">Pacific beetle cockroach</name>
    <dbReference type="NCBI Taxonomy" id="6984"/>
    <lineage>
        <taxon>Eukaryota</taxon>
        <taxon>Metazoa</taxon>
        <taxon>Ecdysozoa</taxon>
        <taxon>Arthropoda</taxon>
        <taxon>Hexapoda</taxon>
        <taxon>Insecta</taxon>
        <taxon>Pterygota</taxon>
        <taxon>Neoptera</taxon>
        <taxon>Polyneoptera</taxon>
        <taxon>Dictyoptera</taxon>
        <taxon>Blattodea</taxon>
        <taxon>Blaberoidea</taxon>
        <taxon>Blaberidae</taxon>
        <taxon>Diplopterinae</taxon>
        <taxon>Diploptera</taxon>
    </lineage>
</organism>
<feature type="non-terminal residue" evidence="1">
    <location>
        <position position="1"/>
    </location>
</feature>
<evidence type="ECO:0000313" key="2">
    <source>
        <dbReference type="Proteomes" id="UP001233999"/>
    </source>
</evidence>
<dbReference type="GO" id="GO:0005739">
    <property type="term" value="C:mitochondrion"/>
    <property type="evidence" value="ECO:0007669"/>
    <property type="project" value="TreeGrafter"/>
</dbReference>
<dbReference type="PANTHER" id="PTHR43503:SF3">
    <property type="entry name" value="DI01187P-RELATED"/>
    <property type="match status" value="1"/>
</dbReference>
<dbReference type="EMBL" id="JASPKZ010009384">
    <property type="protein sequence ID" value="KAJ9576963.1"/>
    <property type="molecule type" value="Genomic_DNA"/>
</dbReference>
<dbReference type="Gene3D" id="3.40.30.10">
    <property type="entry name" value="Glutaredoxin"/>
    <property type="match status" value="1"/>
</dbReference>
<dbReference type="GO" id="GO:0045454">
    <property type="term" value="P:cell redox homeostasis"/>
    <property type="evidence" value="ECO:0007669"/>
    <property type="project" value="TreeGrafter"/>
</dbReference>
<evidence type="ECO:0008006" key="3">
    <source>
        <dbReference type="Google" id="ProtNLM"/>
    </source>
</evidence>
<dbReference type="GO" id="GO:0005829">
    <property type="term" value="C:cytosol"/>
    <property type="evidence" value="ECO:0007669"/>
    <property type="project" value="TreeGrafter"/>
</dbReference>